<keyword evidence="3" id="KW-1185">Reference proteome</keyword>
<reference evidence="2 3" key="1">
    <citation type="submission" date="2024-03" db="EMBL/GenBank/DDBJ databases">
        <title>Draft genome sequence of Pseudonocardia nematodicida JCM 31783.</title>
        <authorList>
            <person name="Butdee W."/>
            <person name="Duangmal K."/>
        </authorList>
    </citation>
    <scope>NUCLEOTIDE SEQUENCE [LARGE SCALE GENOMIC DNA]</scope>
    <source>
        <strain evidence="2 3">JCM 31783</strain>
    </source>
</reference>
<feature type="transmembrane region" description="Helical" evidence="1">
    <location>
        <begin position="12"/>
        <end position="30"/>
    </location>
</feature>
<dbReference type="PANTHER" id="PTHR23546">
    <property type="entry name" value="TRANSPORT PROTEIN"/>
    <property type="match status" value="1"/>
</dbReference>
<protein>
    <recommendedName>
        <fullName evidence="4">MFS transporter</fullName>
    </recommendedName>
</protein>
<gene>
    <name evidence="2" type="ORF">WIS52_00090</name>
</gene>
<feature type="transmembrane region" description="Helical" evidence="1">
    <location>
        <begin position="42"/>
        <end position="72"/>
    </location>
</feature>
<organism evidence="2 3">
    <name type="scientific">Pseudonocardia nematodicida</name>
    <dbReference type="NCBI Taxonomy" id="1206997"/>
    <lineage>
        <taxon>Bacteria</taxon>
        <taxon>Bacillati</taxon>
        <taxon>Actinomycetota</taxon>
        <taxon>Actinomycetes</taxon>
        <taxon>Pseudonocardiales</taxon>
        <taxon>Pseudonocardiaceae</taxon>
        <taxon>Pseudonocardia</taxon>
    </lineage>
</organism>
<proteinExistence type="predicted"/>
<keyword evidence="1" id="KW-0472">Membrane</keyword>
<sequence>MSGDRGRRTPFASGVALVVAQGVLVPRLAWTPVRLLRIGLPIGTAGFGLLAVAPGAVSMGLAMVTLAFGLGLAIPGWTTAATQVVPAAQQGGVAGLVTFVNGGTFVVGPLAGTALYAVAPAAPALVAGAAAAAGALLVAVHPALRRATGPVGAPG</sequence>
<dbReference type="Proteomes" id="UP001494902">
    <property type="component" value="Unassembled WGS sequence"/>
</dbReference>
<dbReference type="SUPFAM" id="SSF103473">
    <property type="entry name" value="MFS general substrate transporter"/>
    <property type="match status" value="1"/>
</dbReference>
<name>A0ABV1K670_9PSEU</name>
<dbReference type="PANTHER" id="PTHR23546:SF1">
    <property type="entry name" value="MEMBRANE PROTEIN"/>
    <property type="match status" value="1"/>
</dbReference>
<accession>A0ABV1K670</accession>
<dbReference type="Gene3D" id="1.20.1250.20">
    <property type="entry name" value="MFS general substrate transporter like domains"/>
    <property type="match status" value="1"/>
</dbReference>
<comment type="caution">
    <text evidence="2">The sequence shown here is derived from an EMBL/GenBank/DDBJ whole genome shotgun (WGS) entry which is preliminary data.</text>
</comment>
<evidence type="ECO:0000256" key="1">
    <source>
        <dbReference type="SAM" id="Phobius"/>
    </source>
</evidence>
<evidence type="ECO:0000313" key="3">
    <source>
        <dbReference type="Proteomes" id="UP001494902"/>
    </source>
</evidence>
<dbReference type="EMBL" id="JBEDNQ010000001">
    <property type="protein sequence ID" value="MEQ3548853.1"/>
    <property type="molecule type" value="Genomic_DNA"/>
</dbReference>
<dbReference type="InterPro" id="IPR036259">
    <property type="entry name" value="MFS_trans_sf"/>
</dbReference>
<evidence type="ECO:0000313" key="2">
    <source>
        <dbReference type="EMBL" id="MEQ3548853.1"/>
    </source>
</evidence>
<keyword evidence="1" id="KW-0812">Transmembrane</keyword>
<keyword evidence="1" id="KW-1133">Transmembrane helix</keyword>
<feature type="transmembrane region" description="Helical" evidence="1">
    <location>
        <begin position="93"/>
        <end position="118"/>
    </location>
</feature>
<feature type="transmembrane region" description="Helical" evidence="1">
    <location>
        <begin position="124"/>
        <end position="144"/>
    </location>
</feature>
<evidence type="ECO:0008006" key="4">
    <source>
        <dbReference type="Google" id="ProtNLM"/>
    </source>
</evidence>
<dbReference type="RefSeq" id="WP_349295952.1">
    <property type="nucleotide sequence ID" value="NZ_JBEDNQ010000001.1"/>
</dbReference>